<gene>
    <name evidence="2" type="ORF">BLE401_17450</name>
</gene>
<dbReference type="InterPro" id="IPR018713">
    <property type="entry name" value="MPAB/Lcp_cat_dom"/>
</dbReference>
<dbReference type="AlphaFoldDB" id="A0A2N9YIH0"/>
<dbReference type="Pfam" id="PF09995">
    <property type="entry name" value="MPAB_Lcp_cat"/>
    <property type="match status" value="1"/>
</dbReference>
<evidence type="ECO:0000313" key="2">
    <source>
        <dbReference type="EMBL" id="AUI70307.1"/>
    </source>
</evidence>
<dbReference type="GO" id="GO:0016491">
    <property type="term" value="F:oxidoreductase activity"/>
    <property type="evidence" value="ECO:0007669"/>
    <property type="project" value="InterPro"/>
</dbReference>
<accession>A0A2N9YIH0</accession>
<dbReference type="OrthoDB" id="5498485at2"/>
<organism evidence="2 3">
    <name type="scientific">Beggiatoa leptomitoformis</name>
    <dbReference type="NCBI Taxonomy" id="288004"/>
    <lineage>
        <taxon>Bacteria</taxon>
        <taxon>Pseudomonadati</taxon>
        <taxon>Pseudomonadota</taxon>
        <taxon>Gammaproteobacteria</taxon>
        <taxon>Thiotrichales</taxon>
        <taxon>Thiotrichaceae</taxon>
        <taxon>Beggiatoa</taxon>
    </lineage>
</organism>
<dbReference type="EMBL" id="CP018889">
    <property type="protein sequence ID" value="AUI70307.1"/>
    <property type="molecule type" value="Genomic_DNA"/>
</dbReference>
<protein>
    <submittedName>
        <fullName evidence="2">DUF2236 domain-containing protein</fullName>
    </submittedName>
</protein>
<dbReference type="Proteomes" id="UP000234271">
    <property type="component" value="Chromosome"/>
</dbReference>
<dbReference type="KEGG" id="blep:AL038_06855"/>
<reference evidence="3" key="1">
    <citation type="submission" date="2016-12" db="EMBL/GenBank/DDBJ databases">
        <title>Complete Genome Sequence of Beggiatoa leptomitiformis D-401.</title>
        <authorList>
            <person name="Fomenkov A."/>
            <person name="Vincze T."/>
            <person name="Grabovich M."/>
            <person name="Anton B.P."/>
            <person name="Dubinina G."/>
            <person name="Orlova M."/>
            <person name="Belousova E."/>
            <person name="Roberts R.J."/>
        </authorList>
    </citation>
    <scope>NUCLEOTIDE SEQUENCE [LARGE SCALE GENOMIC DNA]</scope>
    <source>
        <strain evidence="3">D-401</strain>
    </source>
</reference>
<name>A0A2N9YIH0_9GAMM</name>
<dbReference type="STRING" id="288004.AL038_06855"/>
<evidence type="ECO:0000259" key="1">
    <source>
        <dbReference type="Pfam" id="PF09995"/>
    </source>
</evidence>
<sequence length="260" mass="31006">MQNDYFGSDITRKIWGDIENILLIYVGTAAEFPLIHENHWLFKNLTFTQNPQQRFVNTFLYNQTLFFSPKQQVPQMLIAIRAIHQRLEARQETSISNHAFIEVLSMLVEYGIQGYQYLHRTTLNSSEIEAYYQDIHVIAQGMQIKDFPPTYATFCEYRAQHIQTQLTKNLYTTKFYNIYQQDLGKWRYWILCQFQAYFVAPAISQRLELHRHPLFYLGYWAYPYLRCAWLLGLILRLLVKPDVVTALTAFKHMAQPKHRF</sequence>
<feature type="domain" description="ER-bound oxygenase mpaB/mpaB'/Rubber oxygenase catalytic" evidence="1">
    <location>
        <begin position="46"/>
        <end position="175"/>
    </location>
</feature>
<dbReference type="RefSeq" id="WP_062150889.1">
    <property type="nucleotide sequence ID" value="NZ_CP012373.2"/>
</dbReference>
<proteinExistence type="predicted"/>
<evidence type="ECO:0000313" key="3">
    <source>
        <dbReference type="Proteomes" id="UP000234271"/>
    </source>
</evidence>
<keyword evidence="3" id="KW-1185">Reference proteome</keyword>